<name>A0ABZ1BZI7_9FIRM</name>
<dbReference type="SUPFAM" id="SSF52540">
    <property type="entry name" value="P-loop containing nucleoside triphosphate hydrolases"/>
    <property type="match status" value="1"/>
</dbReference>
<proteinExistence type="inferred from homology"/>
<dbReference type="Gene3D" id="3.40.50.300">
    <property type="entry name" value="P-loop containing nucleotide triphosphate hydrolases"/>
    <property type="match status" value="1"/>
</dbReference>
<evidence type="ECO:0000256" key="2">
    <source>
        <dbReference type="SAM" id="MobiDB-lite"/>
    </source>
</evidence>
<dbReference type="RefSeq" id="WP_324717429.1">
    <property type="nucleotide sequence ID" value="NZ_CP141615.1"/>
</dbReference>
<accession>A0ABZ1BZI7</accession>
<comment type="similarity">
    <text evidence="1">Belongs to the IS21/IS1162 putative ATP-binding protein family.</text>
</comment>
<dbReference type="InterPro" id="IPR047661">
    <property type="entry name" value="IstB"/>
</dbReference>
<dbReference type="Pfam" id="PF01695">
    <property type="entry name" value="IstB_IS21"/>
    <property type="match status" value="1"/>
</dbReference>
<feature type="region of interest" description="Disordered" evidence="2">
    <location>
        <begin position="249"/>
        <end position="281"/>
    </location>
</feature>
<dbReference type="InterPro" id="IPR003593">
    <property type="entry name" value="AAA+_ATPase"/>
</dbReference>
<dbReference type="PANTHER" id="PTHR30050:SF4">
    <property type="entry name" value="ATP-BINDING PROTEIN RV3427C IN INSERTION SEQUENCE-RELATED"/>
    <property type="match status" value="1"/>
</dbReference>
<dbReference type="InterPro" id="IPR027417">
    <property type="entry name" value="P-loop_NTPase"/>
</dbReference>
<dbReference type="PANTHER" id="PTHR30050">
    <property type="entry name" value="CHROMOSOMAL REPLICATION INITIATOR PROTEIN DNAA"/>
    <property type="match status" value="1"/>
</dbReference>
<sequence length="357" mass="40016">MIRTIAPADRARLEQGLKRLKLRRIREMLDAVSELALQEEPSYLDFLGYLVDAEVEAREATQRDKRLKAARFPMLRTLDSFDFSFQTSVSAQTIRDLATLQFVEAHESLVLLGPPGVGKSHLAIGLGIEAVNRGYRVLFLTVQDLVQELYATLADGSMAQKLKAILAHDLIILDELGYLKMDATASDYLFQLVAKAYERRSLIVTSNLEFQEWGALFDSPATAAAVLDRLLHHAHVITLKGESYRMRSRLVPPQPSNTREEAPAAPRPTGGGPRGGRDPRVDPATYLATIAEFSWPKVRFFKWPLTMRWERCPRSSTALPDWPAVCSICAIRSVMPASAARPSWERRATSWLPSAMR</sequence>
<keyword evidence="5" id="KW-1185">Reference proteome</keyword>
<evidence type="ECO:0000256" key="1">
    <source>
        <dbReference type="ARBA" id="ARBA00008059"/>
    </source>
</evidence>
<feature type="domain" description="AAA+ ATPase" evidence="3">
    <location>
        <begin position="105"/>
        <end position="238"/>
    </location>
</feature>
<dbReference type="SMART" id="SM00382">
    <property type="entry name" value="AAA"/>
    <property type="match status" value="1"/>
</dbReference>
<evidence type="ECO:0000259" key="3">
    <source>
        <dbReference type="SMART" id="SM00382"/>
    </source>
</evidence>
<dbReference type="InterPro" id="IPR002611">
    <property type="entry name" value="IstB_ATP-bd"/>
</dbReference>
<dbReference type="Proteomes" id="UP001332192">
    <property type="component" value="Chromosome"/>
</dbReference>
<gene>
    <name evidence="4" type="primary">istB</name>
    <name evidence="4" type="ORF">U7230_03895</name>
</gene>
<organism evidence="4 5">
    <name type="scientific">Carboxydichorda subterranea</name>
    <dbReference type="NCBI Taxonomy" id="3109565"/>
    <lineage>
        <taxon>Bacteria</taxon>
        <taxon>Bacillati</taxon>
        <taxon>Bacillota</taxon>
        <taxon>Limnochordia</taxon>
        <taxon>Limnochordales</taxon>
        <taxon>Geochordaceae</taxon>
        <taxon>Carboxydichorda</taxon>
    </lineage>
</organism>
<protein>
    <submittedName>
        <fullName evidence="4">IS21-like element helper ATPase IstB</fullName>
    </submittedName>
</protein>
<reference evidence="4 5" key="1">
    <citation type="journal article" date="2024" name="Front. Microbiol.">
        <title>Novel thermophilic genera Geochorda gen. nov. and Carboxydochorda gen. nov. from the deep terrestrial subsurface reveal the ecophysiological diversity in the class Limnochordia.</title>
        <authorList>
            <person name="Karnachuk O.V."/>
            <person name="Lukina A.P."/>
            <person name="Avakyan M.R."/>
            <person name="Kadnikov V.V."/>
            <person name="Begmatov S."/>
            <person name="Beletsky A.V."/>
            <person name="Vlasova K.G."/>
            <person name="Novikov A.A."/>
            <person name="Shcherbakova V.A."/>
            <person name="Mardanov A.V."/>
            <person name="Ravin N.V."/>
        </authorList>
    </citation>
    <scope>NUCLEOTIDE SEQUENCE [LARGE SCALE GENOMIC DNA]</scope>
    <source>
        <strain evidence="4 5">L945</strain>
    </source>
</reference>
<dbReference type="CDD" id="cd00009">
    <property type="entry name" value="AAA"/>
    <property type="match status" value="1"/>
</dbReference>
<evidence type="ECO:0000313" key="5">
    <source>
        <dbReference type="Proteomes" id="UP001332192"/>
    </source>
</evidence>
<dbReference type="NCBIfam" id="NF038214">
    <property type="entry name" value="IS21_help_AAA"/>
    <property type="match status" value="1"/>
</dbReference>
<dbReference type="EMBL" id="CP141615">
    <property type="protein sequence ID" value="WRP18158.1"/>
    <property type="molecule type" value="Genomic_DNA"/>
</dbReference>
<evidence type="ECO:0000313" key="4">
    <source>
        <dbReference type="EMBL" id="WRP18158.1"/>
    </source>
</evidence>